<evidence type="ECO:0000256" key="4">
    <source>
        <dbReference type="ARBA" id="ARBA00023136"/>
    </source>
</evidence>
<feature type="transmembrane region" description="Helical" evidence="5">
    <location>
        <begin position="219"/>
        <end position="239"/>
    </location>
</feature>
<dbReference type="RefSeq" id="WP_386025737.1">
    <property type="nucleotide sequence ID" value="NZ_JBHUHX010000016.1"/>
</dbReference>
<evidence type="ECO:0000256" key="5">
    <source>
        <dbReference type="SAM" id="Phobius"/>
    </source>
</evidence>
<feature type="transmembrane region" description="Helical" evidence="5">
    <location>
        <begin position="43"/>
        <end position="62"/>
    </location>
</feature>
<dbReference type="EMBL" id="JBHUHX010000016">
    <property type="protein sequence ID" value="MFD2111913.1"/>
    <property type="molecule type" value="Genomic_DNA"/>
</dbReference>
<protein>
    <submittedName>
        <fullName evidence="6">LrgB family protein</fullName>
    </submittedName>
</protein>
<keyword evidence="7" id="KW-1185">Reference proteome</keyword>
<dbReference type="PANTHER" id="PTHR30249">
    <property type="entry name" value="PUTATIVE SEROTONIN TRANSPORTER"/>
    <property type="match status" value="1"/>
</dbReference>
<evidence type="ECO:0000313" key="6">
    <source>
        <dbReference type="EMBL" id="MFD2111913.1"/>
    </source>
</evidence>
<comment type="caution">
    <text evidence="6">The sequence shown here is derived from an EMBL/GenBank/DDBJ whole genome shotgun (WGS) entry which is preliminary data.</text>
</comment>
<comment type="subcellular location">
    <subcellularLocation>
        <location evidence="1">Membrane</location>
        <topology evidence="1">Multi-pass membrane protein</topology>
    </subcellularLocation>
</comment>
<evidence type="ECO:0000256" key="3">
    <source>
        <dbReference type="ARBA" id="ARBA00022989"/>
    </source>
</evidence>
<organism evidence="6 7">
    <name type="scientific">Thiorhodococcus fuscus</name>
    <dbReference type="NCBI Taxonomy" id="527200"/>
    <lineage>
        <taxon>Bacteria</taxon>
        <taxon>Pseudomonadati</taxon>
        <taxon>Pseudomonadota</taxon>
        <taxon>Gammaproteobacteria</taxon>
        <taxon>Chromatiales</taxon>
        <taxon>Chromatiaceae</taxon>
        <taxon>Thiorhodococcus</taxon>
    </lineage>
</organism>
<dbReference type="PANTHER" id="PTHR30249:SF0">
    <property type="entry name" value="PLASTIDAL GLYCOLATE_GLYCERATE TRANSLOCATOR 1, CHLOROPLASTIC"/>
    <property type="match status" value="1"/>
</dbReference>
<dbReference type="Pfam" id="PF04172">
    <property type="entry name" value="LrgB"/>
    <property type="match status" value="1"/>
</dbReference>
<evidence type="ECO:0000256" key="2">
    <source>
        <dbReference type="ARBA" id="ARBA00022692"/>
    </source>
</evidence>
<feature type="transmembrane region" description="Helical" evidence="5">
    <location>
        <begin position="12"/>
        <end position="31"/>
    </location>
</feature>
<keyword evidence="2 5" id="KW-0812">Transmembrane</keyword>
<feature type="transmembrane region" description="Helical" evidence="5">
    <location>
        <begin position="156"/>
        <end position="176"/>
    </location>
</feature>
<feature type="transmembrane region" description="Helical" evidence="5">
    <location>
        <begin position="74"/>
        <end position="93"/>
    </location>
</feature>
<gene>
    <name evidence="6" type="ORF">ACFSJC_08685</name>
</gene>
<accession>A0ABW4YAT0</accession>
<sequence>MNEAPFQTLWVYLAEAPLFWLTATLLAWIGALKLHRLSGSLALLNPVVMTIGLLIGLLWLTGTPYAVYFDGAQFIHFLLGPATVALAMPLYRLRMDLRALAIPILAALLVGALVAAVSAVELASLFGADRTILLSLAPKSVTTPVAMGISEKLGGIPALTAALVVLTGLVGALFGVGLLRRLGIRDPAVTGIALGTAAHGIGTARAFQLGNREGAMSGLAMALSAIVSALLLPALLRWLGLLDG</sequence>
<keyword evidence="4 5" id="KW-0472">Membrane</keyword>
<evidence type="ECO:0000313" key="7">
    <source>
        <dbReference type="Proteomes" id="UP001597337"/>
    </source>
</evidence>
<feature type="transmembrane region" description="Helical" evidence="5">
    <location>
        <begin position="100"/>
        <end position="120"/>
    </location>
</feature>
<proteinExistence type="predicted"/>
<feature type="transmembrane region" description="Helical" evidence="5">
    <location>
        <begin position="188"/>
        <end position="207"/>
    </location>
</feature>
<evidence type="ECO:0000256" key="1">
    <source>
        <dbReference type="ARBA" id="ARBA00004141"/>
    </source>
</evidence>
<dbReference type="InterPro" id="IPR007300">
    <property type="entry name" value="CidB/LrgB"/>
</dbReference>
<keyword evidence="3 5" id="KW-1133">Transmembrane helix</keyword>
<reference evidence="7" key="1">
    <citation type="journal article" date="2019" name="Int. J. Syst. Evol. Microbiol.">
        <title>The Global Catalogue of Microorganisms (GCM) 10K type strain sequencing project: providing services to taxonomists for standard genome sequencing and annotation.</title>
        <authorList>
            <consortium name="The Broad Institute Genomics Platform"/>
            <consortium name="The Broad Institute Genome Sequencing Center for Infectious Disease"/>
            <person name="Wu L."/>
            <person name="Ma J."/>
        </authorList>
    </citation>
    <scope>NUCLEOTIDE SEQUENCE [LARGE SCALE GENOMIC DNA]</scope>
    <source>
        <strain evidence="7">KACC 12597</strain>
    </source>
</reference>
<name>A0ABW4YAT0_9GAMM</name>
<dbReference type="Proteomes" id="UP001597337">
    <property type="component" value="Unassembled WGS sequence"/>
</dbReference>